<keyword evidence="2" id="KW-1185">Reference proteome</keyword>
<dbReference type="Proteomes" id="UP000006462">
    <property type="component" value="Unassembled WGS sequence"/>
</dbReference>
<protein>
    <submittedName>
        <fullName evidence="1">Uncharacterized protein</fullName>
    </submittedName>
</protein>
<reference evidence="1 2" key="1">
    <citation type="submission" date="2009-12" db="EMBL/GenBank/DDBJ databases">
        <authorList>
            <person name="Shrivastava S."/>
            <person name="Madupu R."/>
            <person name="Durkin A.S."/>
            <person name="Torralba M."/>
            <person name="Methe B."/>
            <person name="Sutton G.G."/>
            <person name="Strausberg R.L."/>
            <person name="Nelson K.E."/>
        </authorList>
    </citation>
    <scope>NUCLEOTIDE SEQUENCE [LARGE SCALE GENOMIC DNA]</scope>
    <source>
        <strain evidence="1 2">W5455</strain>
    </source>
</reference>
<accession>A0ABP2HTX4</accession>
<name>A0ABP2HTX4_9BACT</name>
<dbReference type="EMBL" id="ADFP01000120">
    <property type="protein sequence ID" value="EFB89830.1"/>
    <property type="molecule type" value="Genomic_DNA"/>
</dbReference>
<evidence type="ECO:0000313" key="1">
    <source>
        <dbReference type="EMBL" id="EFB89830.1"/>
    </source>
</evidence>
<proteinExistence type="predicted"/>
<comment type="caution">
    <text evidence="1">The sequence shown here is derived from an EMBL/GenBank/DDBJ whole genome shotgun (WGS) entry which is preliminary data.</text>
</comment>
<organism evidence="1 2">
    <name type="scientific">Pyramidobacter piscolens W5455</name>
    <dbReference type="NCBI Taxonomy" id="352165"/>
    <lineage>
        <taxon>Bacteria</taxon>
        <taxon>Thermotogati</taxon>
        <taxon>Synergistota</taxon>
        <taxon>Synergistia</taxon>
        <taxon>Synergistales</taxon>
        <taxon>Dethiosulfovibrionaceae</taxon>
        <taxon>Pyramidobacter</taxon>
    </lineage>
</organism>
<evidence type="ECO:0000313" key="2">
    <source>
        <dbReference type="Proteomes" id="UP000006462"/>
    </source>
</evidence>
<sequence>MAYKSLRPTTVIFVRFCSVYVYDDAQKTRRVVVSIQYYLDVLLDEKAFSLYKSSVCCGISRGDFPVKRRRKKD</sequence>
<gene>
    <name evidence="1" type="ORF">HMPREF7215_1456</name>
</gene>